<keyword evidence="3" id="KW-1185">Reference proteome</keyword>
<dbReference type="AlphaFoldDB" id="F4S5Q5"/>
<gene>
    <name evidence="2" type="ORF">MELLADRAFT_112208</name>
</gene>
<proteinExistence type="predicted"/>
<dbReference type="GeneID" id="18924605"/>
<organism evidence="3">
    <name type="scientific">Melampsora larici-populina (strain 98AG31 / pathotype 3-4-7)</name>
    <name type="common">Poplar leaf rust fungus</name>
    <dbReference type="NCBI Taxonomy" id="747676"/>
    <lineage>
        <taxon>Eukaryota</taxon>
        <taxon>Fungi</taxon>
        <taxon>Dikarya</taxon>
        <taxon>Basidiomycota</taxon>
        <taxon>Pucciniomycotina</taxon>
        <taxon>Pucciniomycetes</taxon>
        <taxon>Pucciniales</taxon>
        <taxon>Melampsoraceae</taxon>
        <taxon>Melampsora</taxon>
    </lineage>
</organism>
<dbReference type="InParanoid" id="F4S5Q5"/>
<feature type="compositionally biased region" description="Basic and acidic residues" evidence="1">
    <location>
        <begin position="81"/>
        <end position="94"/>
    </location>
</feature>
<reference evidence="3" key="1">
    <citation type="journal article" date="2011" name="Proc. Natl. Acad. Sci. U.S.A.">
        <title>Obligate biotrophy features unraveled by the genomic analysis of rust fungi.</title>
        <authorList>
            <person name="Duplessis S."/>
            <person name="Cuomo C.A."/>
            <person name="Lin Y.-C."/>
            <person name="Aerts A."/>
            <person name="Tisserant E."/>
            <person name="Veneault-Fourrey C."/>
            <person name="Joly D.L."/>
            <person name="Hacquard S."/>
            <person name="Amselem J."/>
            <person name="Cantarel B.L."/>
            <person name="Chiu R."/>
            <person name="Coutinho P.M."/>
            <person name="Feau N."/>
            <person name="Field M."/>
            <person name="Frey P."/>
            <person name="Gelhaye E."/>
            <person name="Goldberg J."/>
            <person name="Grabherr M.G."/>
            <person name="Kodira C.D."/>
            <person name="Kohler A."/>
            <person name="Kuees U."/>
            <person name="Lindquist E.A."/>
            <person name="Lucas S.M."/>
            <person name="Mago R."/>
            <person name="Mauceli E."/>
            <person name="Morin E."/>
            <person name="Murat C."/>
            <person name="Pangilinan J.L."/>
            <person name="Park R."/>
            <person name="Pearson M."/>
            <person name="Quesneville H."/>
            <person name="Rouhier N."/>
            <person name="Sakthikumar S."/>
            <person name="Salamov A.A."/>
            <person name="Schmutz J."/>
            <person name="Selles B."/>
            <person name="Shapiro H."/>
            <person name="Tanguay P."/>
            <person name="Tuskan G.A."/>
            <person name="Henrissat B."/>
            <person name="Van de Peer Y."/>
            <person name="Rouze P."/>
            <person name="Ellis J.G."/>
            <person name="Dodds P.N."/>
            <person name="Schein J.E."/>
            <person name="Zhong S."/>
            <person name="Hamelin R.C."/>
            <person name="Grigoriev I.V."/>
            <person name="Szabo L.J."/>
            <person name="Martin F."/>
        </authorList>
    </citation>
    <scope>NUCLEOTIDE SEQUENCE [LARGE SCALE GENOMIC DNA]</scope>
    <source>
        <strain evidence="3">98AG31 / pathotype 3-4-7</strain>
    </source>
</reference>
<dbReference type="VEuPathDB" id="FungiDB:MELLADRAFT_112208"/>
<dbReference type="RefSeq" id="XP_007416774.1">
    <property type="nucleotide sequence ID" value="XM_007416712.1"/>
</dbReference>
<feature type="compositionally biased region" description="Acidic residues" evidence="1">
    <location>
        <begin position="165"/>
        <end position="174"/>
    </location>
</feature>
<dbReference type="KEGG" id="mlr:MELLADRAFT_112208"/>
<dbReference type="Proteomes" id="UP000001072">
    <property type="component" value="Unassembled WGS sequence"/>
</dbReference>
<dbReference type="HOGENOM" id="CLU_1540402_0_0_1"/>
<name>F4S5Q5_MELLP</name>
<evidence type="ECO:0000313" key="2">
    <source>
        <dbReference type="EMBL" id="EGF99938.1"/>
    </source>
</evidence>
<dbReference type="EMBL" id="GL883152">
    <property type="protein sequence ID" value="EGF99938.1"/>
    <property type="molecule type" value="Genomic_DNA"/>
</dbReference>
<evidence type="ECO:0000313" key="3">
    <source>
        <dbReference type="Proteomes" id="UP000001072"/>
    </source>
</evidence>
<evidence type="ECO:0000256" key="1">
    <source>
        <dbReference type="SAM" id="MobiDB-lite"/>
    </source>
</evidence>
<feature type="region of interest" description="Disordered" evidence="1">
    <location>
        <begin position="71"/>
        <end position="174"/>
    </location>
</feature>
<accession>F4S5Q5</accession>
<sequence length="174" mass="18435">MSKHMWVVEVCTFQIVSVSNTQHFTRHVSLAQITGVSVTSGPSAGGAVSTPMSGETIITPGGRARGKMIFNDKPTIQGSSKDLDGNLAAEEKPKTPAKKRPRATPVRNVVKPANKRAKKPVAQSPHAPSTILEPVNCEEDSAIPHQNKGKGKGKSVVDSVGEEQSVGEEDSDED</sequence>
<protein>
    <submittedName>
        <fullName evidence="2">Uncharacterized protein</fullName>
    </submittedName>
</protein>